<evidence type="ECO:0000256" key="4">
    <source>
        <dbReference type="ARBA" id="ARBA00010662"/>
    </source>
</evidence>
<evidence type="ECO:0000256" key="1">
    <source>
        <dbReference type="ARBA" id="ARBA00000832"/>
    </source>
</evidence>
<evidence type="ECO:0000313" key="9">
    <source>
        <dbReference type="EMBL" id="GMG86525.1"/>
    </source>
</evidence>
<keyword evidence="7" id="KW-0378">Hydrolase</keyword>
<evidence type="ECO:0000259" key="8">
    <source>
        <dbReference type="Pfam" id="PF01182"/>
    </source>
</evidence>
<organism evidence="9 10">
    <name type="scientific">Biformimicrobium ophioploci</name>
    <dbReference type="NCBI Taxonomy" id="3036711"/>
    <lineage>
        <taxon>Bacteria</taxon>
        <taxon>Pseudomonadati</taxon>
        <taxon>Pseudomonadota</taxon>
        <taxon>Gammaproteobacteria</taxon>
        <taxon>Cellvibrionales</taxon>
        <taxon>Microbulbiferaceae</taxon>
        <taxon>Biformimicrobium</taxon>
    </lineage>
</organism>
<proteinExistence type="inferred from homology"/>
<dbReference type="PANTHER" id="PTHR11054">
    <property type="entry name" value="6-PHOSPHOGLUCONOLACTONASE"/>
    <property type="match status" value="1"/>
</dbReference>
<reference evidence="9 10" key="1">
    <citation type="submission" date="2023-04" db="EMBL/GenBank/DDBJ databases">
        <title>Marinobulbifer ophiurae gen. nov., sp. Nov., isolate from tissue of brittle star Ophioplocus japonicus.</title>
        <authorList>
            <person name="Kawano K."/>
            <person name="Sawayama S."/>
            <person name="Nakagawa S."/>
        </authorList>
    </citation>
    <scope>NUCLEOTIDE SEQUENCE [LARGE SCALE GENOMIC DNA]</scope>
    <source>
        <strain evidence="9 10">NKW57</strain>
    </source>
</reference>
<dbReference type="EC" id="3.1.1.31" evidence="5 7"/>
<comment type="catalytic activity">
    <reaction evidence="1 7">
        <text>6-phospho-D-glucono-1,5-lactone + H2O = 6-phospho-D-gluconate + H(+)</text>
        <dbReference type="Rhea" id="RHEA:12556"/>
        <dbReference type="ChEBI" id="CHEBI:15377"/>
        <dbReference type="ChEBI" id="CHEBI:15378"/>
        <dbReference type="ChEBI" id="CHEBI:57955"/>
        <dbReference type="ChEBI" id="CHEBI:58759"/>
        <dbReference type="EC" id="3.1.1.31"/>
    </reaction>
</comment>
<sequence>MQEALEPVVDEKFFSSREEMFSRLTDHCAEALQGGVNQRGVATLLASGGSSPRPLYQALSKRPLAWDRINVALVDERWVEADSELSNERFISENLIQHEAASAHLMGMKNSAVSVFSGEPACNERYQQLPAPFDYCVLGMGEDGHTASLFPHAAGLSEALDSSLRCKAIRAHQSKVTGECVERMTMTLPAILSSRKIALVLTGDKKLAVYREALLGNDVSEMPIRSVLQQGNVRVCVYWAP</sequence>
<dbReference type="RefSeq" id="WP_285763061.1">
    <property type="nucleotide sequence ID" value="NZ_BSYJ01000002.1"/>
</dbReference>
<comment type="function">
    <text evidence="2 7">Hydrolysis of 6-phosphogluconolactone to 6-phosphogluconate.</text>
</comment>
<evidence type="ECO:0000256" key="5">
    <source>
        <dbReference type="ARBA" id="ARBA00013198"/>
    </source>
</evidence>
<dbReference type="PANTHER" id="PTHR11054:SF0">
    <property type="entry name" value="6-PHOSPHOGLUCONOLACTONASE"/>
    <property type="match status" value="1"/>
</dbReference>
<protein>
    <recommendedName>
        <fullName evidence="6 7">6-phosphogluconolactonase</fullName>
        <shortName evidence="7">6PGL</shortName>
        <ecNumber evidence="5 7">3.1.1.31</ecNumber>
    </recommendedName>
</protein>
<dbReference type="CDD" id="cd01400">
    <property type="entry name" value="6PGL"/>
    <property type="match status" value="1"/>
</dbReference>
<comment type="similarity">
    <text evidence="4 7">Belongs to the glucosamine/galactosamine-6-phosphate isomerase family. 6-phosphogluconolactonase subfamily.</text>
</comment>
<dbReference type="NCBIfam" id="TIGR01198">
    <property type="entry name" value="pgl"/>
    <property type="match status" value="1"/>
</dbReference>
<evidence type="ECO:0000256" key="2">
    <source>
        <dbReference type="ARBA" id="ARBA00002681"/>
    </source>
</evidence>
<accession>A0ABQ6LWU3</accession>
<feature type="domain" description="Glucosamine/galactosamine-6-phosphate isomerase" evidence="8">
    <location>
        <begin position="16"/>
        <end position="231"/>
    </location>
</feature>
<name>A0ABQ6LWU3_9GAMM</name>
<dbReference type="InterPro" id="IPR039104">
    <property type="entry name" value="6PGL"/>
</dbReference>
<evidence type="ECO:0000256" key="6">
    <source>
        <dbReference type="ARBA" id="ARBA00020337"/>
    </source>
</evidence>
<dbReference type="InterPro" id="IPR037171">
    <property type="entry name" value="NagB/RpiA_transferase-like"/>
</dbReference>
<dbReference type="SUPFAM" id="SSF100950">
    <property type="entry name" value="NagB/RpiA/CoA transferase-like"/>
    <property type="match status" value="1"/>
</dbReference>
<dbReference type="Gene3D" id="3.40.50.1360">
    <property type="match status" value="1"/>
</dbReference>
<dbReference type="InterPro" id="IPR006148">
    <property type="entry name" value="Glc/Gal-6P_isomerase"/>
</dbReference>
<keyword evidence="10" id="KW-1185">Reference proteome</keyword>
<evidence type="ECO:0000256" key="3">
    <source>
        <dbReference type="ARBA" id="ARBA00004961"/>
    </source>
</evidence>
<comment type="caution">
    <text evidence="9">The sequence shown here is derived from an EMBL/GenBank/DDBJ whole genome shotgun (WGS) entry which is preliminary data.</text>
</comment>
<comment type="pathway">
    <text evidence="3 7">Carbohydrate degradation; pentose phosphate pathway; D-ribulose 5-phosphate from D-glucose 6-phosphate (oxidative stage): step 2/3.</text>
</comment>
<dbReference type="Proteomes" id="UP001224392">
    <property type="component" value="Unassembled WGS sequence"/>
</dbReference>
<dbReference type="EMBL" id="BSYJ01000002">
    <property type="protein sequence ID" value="GMG86525.1"/>
    <property type="molecule type" value="Genomic_DNA"/>
</dbReference>
<dbReference type="InterPro" id="IPR005900">
    <property type="entry name" value="6-phosphogluconolactonase_DevB"/>
</dbReference>
<evidence type="ECO:0000256" key="7">
    <source>
        <dbReference type="RuleBase" id="RU365095"/>
    </source>
</evidence>
<dbReference type="Pfam" id="PF01182">
    <property type="entry name" value="Glucosamine_iso"/>
    <property type="match status" value="1"/>
</dbReference>
<evidence type="ECO:0000313" key="10">
    <source>
        <dbReference type="Proteomes" id="UP001224392"/>
    </source>
</evidence>
<gene>
    <name evidence="7 9" type="primary">pgl</name>
    <name evidence="9" type="ORF">MNKW57_08460</name>
</gene>